<dbReference type="Proteomes" id="UP000050331">
    <property type="component" value="Chromosome"/>
</dbReference>
<evidence type="ECO:0000313" key="11">
    <source>
        <dbReference type="EMBL" id="ALX50245.1"/>
    </source>
</evidence>
<evidence type="ECO:0000256" key="6">
    <source>
        <dbReference type="ARBA" id="ARBA00023125"/>
    </source>
</evidence>
<comment type="subcellular location">
    <subcellularLocation>
        <location evidence="1">Cytoplasm</location>
    </subcellularLocation>
</comment>
<accession>A0A0U4FWV8</accession>
<dbReference type="PANTHER" id="PTHR45526">
    <property type="entry name" value="TRANSCRIPTIONAL REGULATORY PROTEIN DPIA"/>
    <property type="match status" value="1"/>
</dbReference>
<evidence type="ECO:0000256" key="7">
    <source>
        <dbReference type="ARBA" id="ARBA00023159"/>
    </source>
</evidence>
<keyword evidence="7" id="KW-0010">Activator</keyword>
<dbReference type="PIRSF" id="PIRSF006171">
    <property type="entry name" value="RR_citrat_malat"/>
    <property type="match status" value="1"/>
</dbReference>
<dbReference type="SMART" id="SM00448">
    <property type="entry name" value="REC"/>
    <property type="match status" value="1"/>
</dbReference>
<keyword evidence="5" id="KW-0805">Transcription regulation</keyword>
<evidence type="ECO:0000256" key="1">
    <source>
        <dbReference type="ARBA" id="ARBA00004496"/>
    </source>
</evidence>
<evidence type="ECO:0000256" key="8">
    <source>
        <dbReference type="ARBA" id="ARBA00023163"/>
    </source>
</evidence>
<dbReference type="AlphaFoldDB" id="A0A0U4FWV8"/>
<evidence type="ECO:0000256" key="5">
    <source>
        <dbReference type="ARBA" id="ARBA00023015"/>
    </source>
</evidence>
<dbReference type="SUPFAM" id="SSF52172">
    <property type="entry name" value="CheY-like"/>
    <property type="match status" value="1"/>
</dbReference>
<dbReference type="KEGG" id="lao:AOX59_17670"/>
<evidence type="ECO:0000313" key="12">
    <source>
        <dbReference type="Proteomes" id="UP000050331"/>
    </source>
</evidence>
<evidence type="ECO:0000259" key="10">
    <source>
        <dbReference type="PROSITE" id="PS50110"/>
    </source>
</evidence>
<dbReference type="OrthoDB" id="9759232at2"/>
<dbReference type="EMBL" id="CP013862">
    <property type="protein sequence ID" value="ALX50245.1"/>
    <property type="molecule type" value="Genomic_DNA"/>
</dbReference>
<dbReference type="GO" id="GO:0000156">
    <property type="term" value="F:phosphorelay response regulator activity"/>
    <property type="evidence" value="ECO:0007669"/>
    <property type="project" value="TreeGrafter"/>
</dbReference>
<evidence type="ECO:0000256" key="4">
    <source>
        <dbReference type="ARBA" id="ARBA00023012"/>
    </source>
</evidence>
<dbReference type="InterPro" id="IPR051271">
    <property type="entry name" value="2C-system_Tx_regulators"/>
</dbReference>
<dbReference type="GO" id="GO:0003700">
    <property type="term" value="F:DNA-binding transcription factor activity"/>
    <property type="evidence" value="ECO:0007669"/>
    <property type="project" value="InterPro"/>
</dbReference>
<dbReference type="PANTHER" id="PTHR45526:SF1">
    <property type="entry name" value="TRANSCRIPTIONAL REGULATORY PROTEIN DCUR-RELATED"/>
    <property type="match status" value="1"/>
</dbReference>
<keyword evidence="8" id="KW-0804">Transcription</keyword>
<keyword evidence="12" id="KW-1185">Reference proteome</keyword>
<gene>
    <name evidence="11" type="ORF">AOX59_17670</name>
</gene>
<keyword evidence="2" id="KW-0963">Cytoplasm</keyword>
<keyword evidence="6" id="KW-0238">DNA-binding</keyword>
<keyword evidence="3 9" id="KW-0597">Phosphoprotein</keyword>
<reference evidence="11 12" key="1">
    <citation type="submission" date="2016-01" db="EMBL/GenBank/DDBJ databases">
        <title>Complete genome sequence of strain Lentibacillus amyloliquefaciens LAM0015T isolated from saline sediment.</title>
        <authorList>
            <person name="Wang J.-L."/>
            <person name="He M.-X."/>
        </authorList>
    </citation>
    <scope>NUCLEOTIDE SEQUENCE [LARGE SCALE GENOMIC DNA]</scope>
    <source>
        <strain evidence="11 12">LAM0015</strain>
    </source>
</reference>
<keyword evidence="4" id="KW-0902">Two-component regulatory system</keyword>
<name>A0A0U4FWV8_9BACI</name>
<evidence type="ECO:0000256" key="2">
    <source>
        <dbReference type="ARBA" id="ARBA00022490"/>
    </source>
</evidence>
<dbReference type="InterPro" id="IPR011006">
    <property type="entry name" value="CheY-like_superfamily"/>
</dbReference>
<dbReference type="InterPro" id="IPR001789">
    <property type="entry name" value="Sig_transdc_resp-reg_receiver"/>
</dbReference>
<dbReference type="STRING" id="1472767.AOX59_17670"/>
<feature type="modified residue" description="4-aspartylphosphate" evidence="9">
    <location>
        <position position="59"/>
    </location>
</feature>
<dbReference type="InterPro" id="IPR024187">
    <property type="entry name" value="Sig_transdc_resp-reg_cit/mal"/>
</dbReference>
<dbReference type="GO" id="GO:0003677">
    <property type="term" value="F:DNA binding"/>
    <property type="evidence" value="ECO:0007669"/>
    <property type="project" value="UniProtKB-KW"/>
</dbReference>
<sequence length="229" mass="25996">MMQSDKISVLLIEDDPMVQEVNRQMIEKVEDFKVTATAADGNEGLNVAEKQNPNLVVLDIFMPELDGIQTLNKFRSAEMDIDVLVISAADDTDTIKKALQYGAIDYIIKPFKFDRLAHALHKYKAFLHQFSRSAKTGQQELDALISQTTEQQRDMYLPKGLNKQTLTQVKAYLAGQTLPVSADETASHIGIARVTARRYLDYMVKVEQAEIHLQYGEVGRPVNRYRLKY</sequence>
<evidence type="ECO:0000256" key="9">
    <source>
        <dbReference type="PROSITE-ProRule" id="PRU00169"/>
    </source>
</evidence>
<dbReference type="PROSITE" id="PS50110">
    <property type="entry name" value="RESPONSE_REGULATORY"/>
    <property type="match status" value="1"/>
</dbReference>
<dbReference type="RefSeq" id="WP_068447552.1">
    <property type="nucleotide sequence ID" value="NZ_CP013862.1"/>
</dbReference>
<proteinExistence type="predicted"/>
<dbReference type="GO" id="GO:0005737">
    <property type="term" value="C:cytoplasm"/>
    <property type="evidence" value="ECO:0007669"/>
    <property type="project" value="UniProtKB-SubCell"/>
</dbReference>
<dbReference type="Gene3D" id="3.40.50.2300">
    <property type="match status" value="1"/>
</dbReference>
<dbReference type="Pfam" id="PF00072">
    <property type="entry name" value="Response_reg"/>
    <property type="match status" value="1"/>
</dbReference>
<evidence type="ECO:0000256" key="3">
    <source>
        <dbReference type="ARBA" id="ARBA00022553"/>
    </source>
</evidence>
<organism evidence="11 12">
    <name type="scientific">Lentibacillus amyloliquefaciens</name>
    <dbReference type="NCBI Taxonomy" id="1472767"/>
    <lineage>
        <taxon>Bacteria</taxon>
        <taxon>Bacillati</taxon>
        <taxon>Bacillota</taxon>
        <taxon>Bacilli</taxon>
        <taxon>Bacillales</taxon>
        <taxon>Bacillaceae</taxon>
        <taxon>Lentibacillus</taxon>
    </lineage>
</organism>
<protein>
    <submittedName>
        <fullName evidence="11">Two-component system response regulator</fullName>
    </submittedName>
</protein>
<feature type="domain" description="Response regulatory" evidence="10">
    <location>
        <begin position="8"/>
        <end position="124"/>
    </location>
</feature>